<dbReference type="PANTHER" id="PTHR22950:SF696">
    <property type="entry name" value="AMINO ACID TRANSPORTER TRANSMEMBRANE DOMAIN-CONTAINING PROTEIN"/>
    <property type="match status" value="1"/>
</dbReference>
<feature type="transmembrane region" description="Helical" evidence="6">
    <location>
        <begin position="178"/>
        <end position="202"/>
    </location>
</feature>
<name>A0A8T2Q2I5_CERRI</name>
<protein>
    <recommendedName>
        <fullName evidence="7">Amino acid transporter transmembrane domain-containing protein</fullName>
    </recommendedName>
</protein>
<keyword evidence="3" id="KW-0029">Amino-acid transport</keyword>
<evidence type="ECO:0000256" key="6">
    <source>
        <dbReference type="SAM" id="Phobius"/>
    </source>
</evidence>
<dbReference type="InterPro" id="IPR013057">
    <property type="entry name" value="AA_transpt_TM"/>
</dbReference>
<feature type="transmembrane region" description="Helical" evidence="6">
    <location>
        <begin position="97"/>
        <end position="116"/>
    </location>
</feature>
<comment type="caution">
    <text evidence="8">The sequence shown here is derived from an EMBL/GenBank/DDBJ whole genome shotgun (WGS) entry which is preliminary data.</text>
</comment>
<accession>A0A8T2Q2I5</accession>
<dbReference type="OrthoDB" id="655540at2759"/>
<dbReference type="EMBL" id="CM035443">
    <property type="protein sequence ID" value="KAH7277944.1"/>
    <property type="molecule type" value="Genomic_DNA"/>
</dbReference>
<feature type="transmembrane region" description="Helical" evidence="6">
    <location>
        <begin position="244"/>
        <end position="267"/>
    </location>
</feature>
<dbReference type="GO" id="GO:0005774">
    <property type="term" value="C:vacuolar membrane"/>
    <property type="evidence" value="ECO:0007669"/>
    <property type="project" value="TreeGrafter"/>
</dbReference>
<feature type="transmembrane region" description="Helical" evidence="6">
    <location>
        <begin position="460"/>
        <end position="483"/>
    </location>
</feature>
<evidence type="ECO:0000256" key="5">
    <source>
        <dbReference type="ARBA" id="ARBA00023136"/>
    </source>
</evidence>
<dbReference type="GO" id="GO:0015179">
    <property type="term" value="F:L-amino acid transmembrane transporter activity"/>
    <property type="evidence" value="ECO:0007669"/>
    <property type="project" value="TreeGrafter"/>
</dbReference>
<feature type="transmembrane region" description="Helical" evidence="6">
    <location>
        <begin position="394"/>
        <end position="417"/>
    </location>
</feature>
<evidence type="ECO:0000256" key="1">
    <source>
        <dbReference type="ARBA" id="ARBA00004141"/>
    </source>
</evidence>
<evidence type="ECO:0000256" key="3">
    <source>
        <dbReference type="ARBA" id="ARBA00022970"/>
    </source>
</evidence>
<proteinExistence type="predicted"/>
<feature type="transmembrane region" description="Helical" evidence="6">
    <location>
        <begin position="214"/>
        <end position="232"/>
    </location>
</feature>
<dbReference type="Proteomes" id="UP000825935">
    <property type="component" value="Chromosome 38"/>
</dbReference>
<keyword evidence="5 6" id="KW-0472">Membrane</keyword>
<feature type="transmembrane region" description="Helical" evidence="6">
    <location>
        <begin position="313"/>
        <end position="336"/>
    </location>
</feature>
<sequence>MEATTLNSASGYPSTVMKEALTASVAAPPSEDIAVFIDKQEKLDYIGANQECAAAAAAAATLVLSEVPQKSAPSPLNVKVLDVDCHMPQRKSTFFQANVNCVSMLCGLGILSSPFAIAQAGWMGAILGLAIAIAYAYGADLMSRCARWNANHGGGAGTYQAVAQEVLGRRFKGIITSLFYIEILGTLVGYCISMGDNLAYLFPHSDLHLPGLSSRNVMIFAAAMIMLPSVWVRDLSALSFTSIWCIVSSVLLIIAVFLSATVSGIGFTHAIPFLRLRGVPVAAGLYAFSFGGTSVFPSICISMRDPTKFSKAVILSFVITTISMLGLGIMGASMFGEATKDQITLNMPLHSITTKIILWMTVLTPMFKFALQLSPITTSLEVAIYKHCKASPNLLYGLSTLMRSAVLACIAIFSMIFPYFEYIVAFVGSSMTIAICLFFPCAFYLKIFWPKLKIRIRATILTLMILGLIVGVTGTFVSVRGLITKRASSSA</sequence>
<feature type="transmembrane region" description="Helical" evidence="6">
    <location>
        <begin position="122"/>
        <end position="139"/>
    </location>
</feature>
<evidence type="ECO:0000256" key="4">
    <source>
        <dbReference type="ARBA" id="ARBA00022989"/>
    </source>
</evidence>
<dbReference type="PANTHER" id="PTHR22950">
    <property type="entry name" value="AMINO ACID TRANSPORTER"/>
    <property type="match status" value="1"/>
</dbReference>
<dbReference type="AlphaFoldDB" id="A0A8T2Q2I5"/>
<comment type="subcellular location">
    <subcellularLocation>
        <location evidence="1">Membrane</location>
        <topology evidence="1">Multi-pass membrane protein</topology>
    </subcellularLocation>
</comment>
<feature type="domain" description="Amino acid transporter transmembrane" evidence="7">
    <location>
        <begin position="90"/>
        <end position="483"/>
    </location>
</feature>
<reference evidence="8" key="1">
    <citation type="submission" date="2021-08" db="EMBL/GenBank/DDBJ databases">
        <title>WGS assembly of Ceratopteris richardii.</title>
        <authorList>
            <person name="Marchant D.B."/>
            <person name="Chen G."/>
            <person name="Jenkins J."/>
            <person name="Shu S."/>
            <person name="Leebens-Mack J."/>
            <person name="Grimwood J."/>
            <person name="Schmutz J."/>
            <person name="Soltis P."/>
            <person name="Soltis D."/>
            <person name="Chen Z.-H."/>
        </authorList>
    </citation>
    <scope>NUCLEOTIDE SEQUENCE</scope>
    <source>
        <strain evidence="8">Whitten #5841</strain>
        <tissue evidence="8">Leaf</tissue>
    </source>
</reference>
<dbReference type="Pfam" id="PF01490">
    <property type="entry name" value="Aa_trans"/>
    <property type="match status" value="1"/>
</dbReference>
<feature type="transmembrane region" description="Helical" evidence="6">
    <location>
        <begin position="279"/>
        <end position="301"/>
    </location>
</feature>
<keyword evidence="4 6" id="KW-1133">Transmembrane helix</keyword>
<organism evidence="8 9">
    <name type="scientific">Ceratopteris richardii</name>
    <name type="common">Triangle waterfern</name>
    <dbReference type="NCBI Taxonomy" id="49495"/>
    <lineage>
        <taxon>Eukaryota</taxon>
        <taxon>Viridiplantae</taxon>
        <taxon>Streptophyta</taxon>
        <taxon>Embryophyta</taxon>
        <taxon>Tracheophyta</taxon>
        <taxon>Polypodiopsida</taxon>
        <taxon>Polypodiidae</taxon>
        <taxon>Polypodiales</taxon>
        <taxon>Pteridineae</taxon>
        <taxon>Pteridaceae</taxon>
        <taxon>Parkerioideae</taxon>
        <taxon>Ceratopteris</taxon>
    </lineage>
</organism>
<feature type="transmembrane region" description="Helical" evidence="6">
    <location>
        <begin position="423"/>
        <end position="448"/>
    </location>
</feature>
<evidence type="ECO:0000313" key="9">
    <source>
        <dbReference type="Proteomes" id="UP000825935"/>
    </source>
</evidence>
<gene>
    <name evidence="8" type="ORF">KP509_38G016600</name>
</gene>
<evidence type="ECO:0000256" key="2">
    <source>
        <dbReference type="ARBA" id="ARBA00022692"/>
    </source>
</evidence>
<keyword evidence="9" id="KW-1185">Reference proteome</keyword>
<keyword evidence="3" id="KW-0813">Transport</keyword>
<evidence type="ECO:0000259" key="7">
    <source>
        <dbReference type="Pfam" id="PF01490"/>
    </source>
</evidence>
<keyword evidence="2 6" id="KW-0812">Transmembrane</keyword>
<dbReference type="OMA" id="AICYTVC"/>
<feature type="transmembrane region" description="Helical" evidence="6">
    <location>
        <begin position="356"/>
        <end position="373"/>
    </location>
</feature>
<evidence type="ECO:0000313" key="8">
    <source>
        <dbReference type="EMBL" id="KAH7277944.1"/>
    </source>
</evidence>